<dbReference type="SUPFAM" id="SSF51735">
    <property type="entry name" value="NAD(P)-binding Rossmann-fold domains"/>
    <property type="match status" value="1"/>
</dbReference>
<evidence type="ECO:0000313" key="3">
    <source>
        <dbReference type="Proteomes" id="UP000199411"/>
    </source>
</evidence>
<accession>A0A1G6JZU3</accession>
<organism evidence="2 3">
    <name type="scientific">Desulfurella multipotens</name>
    <dbReference type="NCBI Taxonomy" id="79269"/>
    <lineage>
        <taxon>Bacteria</taxon>
        <taxon>Pseudomonadati</taxon>
        <taxon>Campylobacterota</taxon>
        <taxon>Desulfurellia</taxon>
        <taxon>Desulfurellales</taxon>
        <taxon>Desulfurellaceae</taxon>
        <taxon>Desulfurella</taxon>
    </lineage>
</organism>
<dbReference type="Proteomes" id="UP000199411">
    <property type="component" value="Unassembled WGS sequence"/>
</dbReference>
<keyword evidence="3" id="KW-1185">Reference proteome</keyword>
<reference evidence="3" key="1">
    <citation type="submission" date="2016-10" db="EMBL/GenBank/DDBJ databases">
        <authorList>
            <person name="Varghese N."/>
            <person name="Submissions S."/>
        </authorList>
    </citation>
    <scope>NUCLEOTIDE SEQUENCE [LARGE SCALE GENOMIC DNA]</scope>
    <source>
        <strain evidence="3">DSM 8415</strain>
    </source>
</reference>
<dbReference type="EMBL" id="FMYU01000003">
    <property type="protein sequence ID" value="SDC24234.1"/>
    <property type="molecule type" value="Genomic_DNA"/>
</dbReference>
<dbReference type="InterPro" id="IPR036291">
    <property type="entry name" value="NAD(P)-bd_dom_sf"/>
</dbReference>
<sequence>MKILLTGASGFVGKNLIDKLSFKYKIYGFSRRKINGIEYFQGDISNIKDLENAIAHVDTVVHLAGLIKGSKKAFYKTNVEGAKNLSQLSAKHNVKKLIYVSSLAARGPLEKNEPVSYYGYTKRLAELELLKNSHKYNLLILRPPVIYGPHEQEVYKLIKFAYETSLFFIVKKMKLSFIYIDDLIDAIDYALNYSFFGTKIYTICENYCYDFYKIADIIEYHLGKRLNKIVLPEILFDSINFGLKTGGIFFDKLNEIRVQKWVCKPNEFCLDFGFEPKFNLFNGMYKTIRWYRQNGWL</sequence>
<dbReference type="InterPro" id="IPR050177">
    <property type="entry name" value="Lipid_A_modif_metabolic_enz"/>
</dbReference>
<protein>
    <submittedName>
        <fullName evidence="2">Nucleoside-diphosphate-sugar epimerase</fullName>
    </submittedName>
</protein>
<evidence type="ECO:0000313" key="2">
    <source>
        <dbReference type="EMBL" id="SDC24234.1"/>
    </source>
</evidence>
<dbReference type="AlphaFoldDB" id="A0A1G6JZU3"/>
<dbReference type="OrthoDB" id="9814124at2"/>
<dbReference type="Pfam" id="PF01370">
    <property type="entry name" value="Epimerase"/>
    <property type="match status" value="1"/>
</dbReference>
<dbReference type="Gene3D" id="3.40.50.720">
    <property type="entry name" value="NAD(P)-binding Rossmann-like Domain"/>
    <property type="match status" value="1"/>
</dbReference>
<proteinExistence type="predicted"/>
<dbReference type="PANTHER" id="PTHR43245:SF58">
    <property type="entry name" value="BLL5923 PROTEIN"/>
    <property type="match status" value="1"/>
</dbReference>
<feature type="domain" description="NAD-dependent epimerase/dehydratase" evidence="1">
    <location>
        <begin position="3"/>
        <end position="196"/>
    </location>
</feature>
<dbReference type="PANTHER" id="PTHR43245">
    <property type="entry name" value="BIFUNCTIONAL POLYMYXIN RESISTANCE PROTEIN ARNA"/>
    <property type="match status" value="1"/>
</dbReference>
<dbReference type="InterPro" id="IPR001509">
    <property type="entry name" value="Epimerase_deHydtase"/>
</dbReference>
<name>A0A1G6JZU3_9BACT</name>
<dbReference type="RefSeq" id="WP_092127987.1">
    <property type="nucleotide sequence ID" value="NZ_FMYU01000003.1"/>
</dbReference>
<evidence type="ECO:0000259" key="1">
    <source>
        <dbReference type="Pfam" id="PF01370"/>
    </source>
</evidence>
<gene>
    <name evidence="2" type="ORF">SAMN05660835_00522</name>
</gene>